<dbReference type="GO" id="GO:0005634">
    <property type="term" value="C:nucleus"/>
    <property type="evidence" value="ECO:0007669"/>
    <property type="project" value="TreeGrafter"/>
</dbReference>
<dbReference type="GO" id="GO:0003689">
    <property type="term" value="F:DNA clamp loader activity"/>
    <property type="evidence" value="ECO:0007669"/>
    <property type="project" value="TreeGrafter"/>
</dbReference>
<dbReference type="Gene3D" id="1.10.8.60">
    <property type="match status" value="1"/>
</dbReference>
<dbReference type="PANTHER" id="PTHR11669:SF5">
    <property type="entry name" value="REPLICATION FACTOR C SUBUNIT 2"/>
    <property type="match status" value="1"/>
</dbReference>
<evidence type="ECO:0000256" key="3">
    <source>
        <dbReference type="ARBA" id="ARBA00022741"/>
    </source>
</evidence>
<dbReference type="EMBL" id="MIGC01000477">
    <property type="protein sequence ID" value="PHJ24950.1"/>
    <property type="molecule type" value="Genomic_DNA"/>
</dbReference>
<dbReference type="RefSeq" id="XP_067926622.1">
    <property type="nucleotide sequence ID" value="XM_068061420.1"/>
</dbReference>
<keyword evidence="4" id="KW-0067">ATP-binding</keyword>
<feature type="compositionally biased region" description="Polar residues" evidence="5">
    <location>
        <begin position="46"/>
        <end position="56"/>
    </location>
</feature>
<dbReference type="FunFam" id="3.40.50.300:FF:000952">
    <property type="entry name" value="Replication factor C subunit 2"/>
    <property type="match status" value="1"/>
</dbReference>
<dbReference type="SMART" id="SM00382">
    <property type="entry name" value="AAA"/>
    <property type="match status" value="1"/>
</dbReference>
<feature type="domain" description="AAA+ ATPase" evidence="6">
    <location>
        <begin position="94"/>
        <end position="238"/>
    </location>
</feature>
<dbReference type="Pfam" id="PF08542">
    <property type="entry name" value="Rep_fac_C"/>
    <property type="match status" value="1"/>
</dbReference>
<keyword evidence="8" id="KW-1185">Reference proteome</keyword>
<dbReference type="SUPFAM" id="SSF48019">
    <property type="entry name" value="post-AAA+ oligomerization domain-like"/>
    <property type="match status" value="1"/>
</dbReference>
<comment type="similarity">
    <text evidence="1">Belongs to the activator 1 small subunits family.</text>
</comment>
<sequence>MEPIDVENLDCNGRDEDRRSSSSSSMSEGAEKKDSPEDKEERKASTGKSDASSSGNGSLFDSIWIEKYRPESLDDVVGNEEVLRRLKIIAREGNMPHLMLAGPPGTGKTSSVLCLSRQLLQNRWRSCTIELNASDARGIDVIREKVKSFAKEKRDLPPGRHKIIILDEVDSMTEAAQQALRRIMEQYSDTTRFALACNSSSSVIEPIQSRCAILRFRKLDDTQLVRRLRHVCLMEKIEYTDDGMEAIIFSADGDMRNALNNLQSTVSAFGIVNRQNVEKVCDNPPPEAVRNMLLHCLQGKWREAHDIAAVLLQRGYTPLDVVLTSRSVLMRFEDECKEHILIEFIKHVGVAHTTMVSGLSTPLQLDKLLGNLCRVALTLPA</sequence>
<dbReference type="Gene3D" id="1.20.272.10">
    <property type="match status" value="1"/>
</dbReference>
<dbReference type="FunFam" id="1.10.8.60:FF:000012">
    <property type="entry name" value="Replication factor C subunit 4"/>
    <property type="match status" value="1"/>
</dbReference>
<evidence type="ECO:0000256" key="1">
    <source>
        <dbReference type="ARBA" id="ARBA00005378"/>
    </source>
</evidence>
<dbReference type="InterPro" id="IPR047854">
    <property type="entry name" value="RFC_lid"/>
</dbReference>
<accession>A0A2C6KYC0</accession>
<name>A0A2C6KYC0_9APIC</name>
<keyword evidence="3" id="KW-0547">Nucleotide-binding</keyword>
<evidence type="ECO:0000259" key="6">
    <source>
        <dbReference type="SMART" id="SM00382"/>
    </source>
</evidence>
<dbReference type="Proteomes" id="UP000221165">
    <property type="component" value="Unassembled WGS sequence"/>
</dbReference>
<evidence type="ECO:0000256" key="2">
    <source>
        <dbReference type="ARBA" id="ARBA00022705"/>
    </source>
</evidence>
<dbReference type="PANTHER" id="PTHR11669">
    <property type="entry name" value="REPLICATION FACTOR C / DNA POLYMERASE III GAMMA-TAU SUBUNIT"/>
    <property type="match status" value="1"/>
</dbReference>
<dbReference type="GO" id="GO:0006281">
    <property type="term" value="P:DNA repair"/>
    <property type="evidence" value="ECO:0007669"/>
    <property type="project" value="TreeGrafter"/>
</dbReference>
<dbReference type="InterPro" id="IPR050238">
    <property type="entry name" value="DNA_Rep/Repair_Clamp_Loader"/>
</dbReference>
<dbReference type="AlphaFoldDB" id="A0A2C6KYC0"/>
<evidence type="ECO:0000256" key="5">
    <source>
        <dbReference type="SAM" id="MobiDB-lite"/>
    </source>
</evidence>
<evidence type="ECO:0000313" key="7">
    <source>
        <dbReference type="EMBL" id="PHJ24950.1"/>
    </source>
</evidence>
<evidence type="ECO:0000313" key="8">
    <source>
        <dbReference type="Proteomes" id="UP000221165"/>
    </source>
</evidence>
<dbReference type="InterPro" id="IPR013748">
    <property type="entry name" value="Rep_factorC_C"/>
</dbReference>
<protein>
    <submittedName>
        <fullName evidence="7">Replication factor c subunit</fullName>
    </submittedName>
</protein>
<dbReference type="VEuPathDB" id="ToxoDB:CSUI_001214"/>
<dbReference type="InterPro" id="IPR003959">
    <property type="entry name" value="ATPase_AAA_core"/>
</dbReference>
<comment type="caution">
    <text evidence="7">The sequence shown here is derived from an EMBL/GenBank/DDBJ whole genome shotgun (WGS) entry which is preliminary data.</text>
</comment>
<gene>
    <name evidence="7" type="ORF">CSUI_001214</name>
</gene>
<dbReference type="Gene3D" id="3.40.50.300">
    <property type="entry name" value="P-loop containing nucleotide triphosphate hydrolases"/>
    <property type="match status" value="1"/>
</dbReference>
<evidence type="ECO:0000256" key="4">
    <source>
        <dbReference type="ARBA" id="ARBA00022840"/>
    </source>
</evidence>
<dbReference type="InterPro" id="IPR027417">
    <property type="entry name" value="P-loop_NTPase"/>
</dbReference>
<dbReference type="GO" id="GO:0005524">
    <property type="term" value="F:ATP binding"/>
    <property type="evidence" value="ECO:0007669"/>
    <property type="project" value="UniProtKB-KW"/>
</dbReference>
<dbReference type="OrthoDB" id="4199794at2759"/>
<dbReference type="Pfam" id="PF00004">
    <property type="entry name" value="AAA"/>
    <property type="match status" value="1"/>
</dbReference>
<dbReference type="GeneID" id="94424631"/>
<dbReference type="InterPro" id="IPR008921">
    <property type="entry name" value="DNA_pol3_clamp-load_cplx_C"/>
</dbReference>
<proteinExistence type="inferred from homology"/>
<dbReference type="GO" id="GO:0005663">
    <property type="term" value="C:DNA replication factor C complex"/>
    <property type="evidence" value="ECO:0007669"/>
    <property type="project" value="TreeGrafter"/>
</dbReference>
<organism evidence="7 8">
    <name type="scientific">Cystoisospora suis</name>
    <dbReference type="NCBI Taxonomy" id="483139"/>
    <lineage>
        <taxon>Eukaryota</taxon>
        <taxon>Sar</taxon>
        <taxon>Alveolata</taxon>
        <taxon>Apicomplexa</taxon>
        <taxon>Conoidasida</taxon>
        <taxon>Coccidia</taxon>
        <taxon>Eucoccidiorida</taxon>
        <taxon>Eimeriorina</taxon>
        <taxon>Sarcocystidae</taxon>
        <taxon>Cystoisospora</taxon>
    </lineage>
</organism>
<dbReference type="SUPFAM" id="SSF52540">
    <property type="entry name" value="P-loop containing nucleoside triphosphate hydrolases"/>
    <property type="match status" value="1"/>
</dbReference>
<dbReference type="GO" id="GO:0006261">
    <property type="term" value="P:DNA-templated DNA replication"/>
    <property type="evidence" value="ECO:0007669"/>
    <property type="project" value="TreeGrafter"/>
</dbReference>
<dbReference type="GO" id="GO:0003677">
    <property type="term" value="F:DNA binding"/>
    <property type="evidence" value="ECO:0007669"/>
    <property type="project" value="InterPro"/>
</dbReference>
<keyword evidence="2" id="KW-0235">DNA replication</keyword>
<dbReference type="GO" id="GO:0016887">
    <property type="term" value="F:ATP hydrolysis activity"/>
    <property type="evidence" value="ECO:0007669"/>
    <property type="project" value="InterPro"/>
</dbReference>
<reference evidence="7 8" key="1">
    <citation type="journal article" date="2017" name="Int. J. Parasitol.">
        <title>The genome of the protozoan parasite Cystoisospora suis and a reverse vaccinology approach to identify vaccine candidates.</title>
        <authorList>
            <person name="Palmieri N."/>
            <person name="Shrestha A."/>
            <person name="Ruttkowski B."/>
            <person name="Beck T."/>
            <person name="Vogl C."/>
            <person name="Tomley F."/>
            <person name="Blake D.P."/>
            <person name="Joachim A."/>
        </authorList>
    </citation>
    <scope>NUCLEOTIDE SEQUENCE [LARGE SCALE GENOMIC DNA]</scope>
    <source>
        <strain evidence="7 8">Wien I</strain>
    </source>
</reference>
<dbReference type="CDD" id="cd00009">
    <property type="entry name" value="AAA"/>
    <property type="match status" value="1"/>
</dbReference>
<feature type="region of interest" description="Disordered" evidence="5">
    <location>
        <begin position="1"/>
        <end position="56"/>
    </location>
</feature>
<dbReference type="CDD" id="cd18140">
    <property type="entry name" value="HLD_clamp_RFC"/>
    <property type="match status" value="1"/>
</dbReference>
<feature type="compositionally biased region" description="Basic and acidic residues" evidence="5">
    <location>
        <begin position="29"/>
        <end position="44"/>
    </location>
</feature>
<dbReference type="NCBIfam" id="NF001679">
    <property type="entry name" value="PRK00440.1"/>
    <property type="match status" value="1"/>
</dbReference>
<dbReference type="InterPro" id="IPR003593">
    <property type="entry name" value="AAA+_ATPase"/>
</dbReference>